<evidence type="ECO:0000256" key="3">
    <source>
        <dbReference type="ARBA" id="ARBA00022737"/>
    </source>
</evidence>
<evidence type="ECO:0000256" key="2">
    <source>
        <dbReference type="ARBA" id="ARBA00022614"/>
    </source>
</evidence>
<dbReference type="Pfam" id="PF23598">
    <property type="entry name" value="LRR_14"/>
    <property type="match status" value="1"/>
</dbReference>
<evidence type="ECO:0000259" key="8">
    <source>
        <dbReference type="Pfam" id="PF18052"/>
    </source>
</evidence>
<evidence type="ECO:0000256" key="1">
    <source>
        <dbReference type="ARBA" id="ARBA00008894"/>
    </source>
</evidence>
<dbReference type="Pfam" id="PF18052">
    <property type="entry name" value="Rx_N"/>
    <property type="match status" value="1"/>
</dbReference>
<dbReference type="InterPro" id="IPR027417">
    <property type="entry name" value="P-loop_NTPase"/>
</dbReference>
<evidence type="ECO:0000256" key="6">
    <source>
        <dbReference type="ARBA" id="ARBA00023054"/>
    </source>
</evidence>
<protein>
    <submittedName>
        <fullName evidence="11">Powdery mildew resistance protein Pm41</fullName>
    </submittedName>
</protein>
<comment type="similarity">
    <text evidence="1">Belongs to the disease resistance NB-LRR family.</text>
</comment>
<dbReference type="PANTHER" id="PTHR23155:SF1167">
    <property type="entry name" value="OS08G0412100 PROTEIN"/>
    <property type="match status" value="1"/>
</dbReference>
<name>A0A6G8D918_TRIDC</name>
<dbReference type="InterPro" id="IPR041118">
    <property type="entry name" value="Rx_N"/>
</dbReference>
<dbReference type="Gene3D" id="1.20.5.4130">
    <property type="match status" value="1"/>
</dbReference>
<feature type="domain" description="NB-ARC" evidence="7">
    <location>
        <begin position="188"/>
        <end position="346"/>
    </location>
</feature>
<feature type="domain" description="Disease resistance protein winged helix" evidence="9">
    <location>
        <begin position="435"/>
        <end position="506"/>
    </location>
</feature>
<dbReference type="Gene3D" id="1.10.8.430">
    <property type="entry name" value="Helical domain of apoptotic protease-activating factors"/>
    <property type="match status" value="1"/>
</dbReference>
<dbReference type="PANTHER" id="PTHR23155">
    <property type="entry name" value="DISEASE RESISTANCE PROTEIN RP"/>
    <property type="match status" value="1"/>
</dbReference>
<accession>A0A6G8D918</accession>
<gene>
    <name evidence="11" type="primary">Pm41</name>
</gene>
<dbReference type="InterPro" id="IPR042197">
    <property type="entry name" value="Apaf_helical"/>
</dbReference>
<dbReference type="Gene3D" id="1.10.10.10">
    <property type="entry name" value="Winged helix-like DNA-binding domain superfamily/Winged helix DNA-binding domain"/>
    <property type="match status" value="1"/>
</dbReference>
<dbReference type="GO" id="GO:0009626">
    <property type="term" value="P:plant-type hypersensitive response"/>
    <property type="evidence" value="ECO:0007669"/>
    <property type="project" value="UniProtKB-ARBA"/>
</dbReference>
<keyword evidence="2" id="KW-0433">Leucine-rich repeat</keyword>
<dbReference type="InterPro" id="IPR032675">
    <property type="entry name" value="LRR_dom_sf"/>
</dbReference>
<organism evidence="11">
    <name type="scientific">Triticum dicoccoides</name>
    <name type="common">Wild emmer</name>
    <name type="synonym">Triticum turgidum subsp. dicoccoides</name>
    <dbReference type="NCBI Taxonomy" id="85692"/>
    <lineage>
        <taxon>Eukaryota</taxon>
        <taxon>Viridiplantae</taxon>
        <taxon>Streptophyta</taxon>
        <taxon>Embryophyta</taxon>
        <taxon>Tracheophyta</taxon>
        <taxon>Spermatophyta</taxon>
        <taxon>Magnoliopsida</taxon>
        <taxon>Liliopsida</taxon>
        <taxon>Poales</taxon>
        <taxon>Poaceae</taxon>
        <taxon>BOP clade</taxon>
        <taxon>Pooideae</taxon>
        <taxon>Triticodae</taxon>
        <taxon>Triticeae</taxon>
        <taxon>Triticinae</taxon>
        <taxon>Triticum</taxon>
    </lineage>
</organism>
<evidence type="ECO:0000259" key="10">
    <source>
        <dbReference type="Pfam" id="PF23598"/>
    </source>
</evidence>
<proteinExistence type="inferred from homology"/>
<dbReference type="EMBL" id="MN395289">
    <property type="protein sequence ID" value="QIL87983.1"/>
    <property type="molecule type" value="Genomic_DNA"/>
</dbReference>
<feature type="domain" description="Disease resistance R13L4/SHOC-2-like LRR" evidence="10">
    <location>
        <begin position="553"/>
        <end position="914"/>
    </location>
</feature>
<evidence type="ECO:0000259" key="7">
    <source>
        <dbReference type="Pfam" id="PF00931"/>
    </source>
</evidence>
<dbReference type="Gene3D" id="3.80.10.10">
    <property type="entry name" value="Ribonuclease Inhibitor"/>
    <property type="match status" value="1"/>
</dbReference>
<dbReference type="Pfam" id="PF00931">
    <property type="entry name" value="NB-ARC"/>
    <property type="match status" value="1"/>
</dbReference>
<feature type="domain" description="Disease resistance N-terminal" evidence="8">
    <location>
        <begin position="12"/>
        <end position="96"/>
    </location>
</feature>
<dbReference type="Gene3D" id="3.40.50.300">
    <property type="entry name" value="P-loop containing nucleotide triphosphate hydrolases"/>
    <property type="match status" value="1"/>
</dbReference>
<dbReference type="InterPro" id="IPR002182">
    <property type="entry name" value="NB-ARC"/>
</dbReference>
<dbReference type="AlphaFoldDB" id="A0A6G8D918"/>
<sequence length="984" mass="111762">MERIMVSAATGVMNSLLKKLAELLSDEYKLQKSVKRKIRSLELELSSINAFLRNLADKEDLDPQTKEWRDQVREMAYEIEDCIDKYMHKLNHEPNKVGGIKGFISKSIAKVKNMGVVHGISDQLEQLKLQVVETSERHKRLLMPAQVTSGVSTTTIDPRMPALYADATDLVGIDATRDELIELVTNQEEKELKVVSIVGYGGLGKTTLAIQVYRHLHGQFDFQAKVLMSRIFDMKRILRAILFQTNETDYLDQNTESWGEDLLIEKLRKFLMDKRYFVVIDDIWDARNWDAIKCAFPDGKRGSRIMTTTRINSVAKSCCTHRRDHIHKLSVLSEADSQCLFYRRAFYCEDGCPPELEEVATEIVQRCGGLPLAIITLASLLSTKSYTRREWMIVQDSIGLGLMNNDGMEDMNKILSLSYIDLPYHLKTCLLYLSLFPEDFLITRDRLVRRWIAEGFITAECGKTLEEQGESYFNELINRNLIQPIDIKYDGRARACRVHDMILDFIVSKAAEEKFASLIHQKDAVDSRFKVRRLSLNYGSQKELCTESLIVSQARSLSIFGNSEQLPPLSNFSALRVLDIESHIQNSYLVNIGELLQLKYIRLSASTITELPENIGQLKSLETMDLKKTDIKELPASIVQLQRLKHLLVQNVKLPAGIDKMLSLQDLSELIVDDSCKVTSLLELRTLANLSSLGLVWRISDSHMEKTKFADSLLLALCDLAKSKLQFLKVTGAGSDASYEFMFDPFSSTPHRLQELTLYPNCYIGENPSWMASMVNLTKLNIMVNPVTQEALDIFGNLPVLLFLELSSKVIVPKGLIIESGTFKCLKVFGLYCPDIERGLMFKAGAMQSIENFTLPFSAHEPQPILGDNDFGIPHLRTLQHLEVRISCKGAVAWEVEMLANVIRKAVIELPSNPEPQILRYYVKEMIHDDREKSTEEATGDSLYGTECSHGMEDHSYGYWYPLPPPPRYFVHIAEEDPNSCSIC</sequence>
<reference evidence="11" key="1">
    <citation type="submission" date="2019-08" db="EMBL/GenBank/DDBJ databases">
        <authorList>
            <person name="Li M."/>
            <person name="Dong L."/>
            <person name="Li B."/>
            <person name="Wang Z."/>
            <person name="Xie J."/>
            <person name="Li Y."/>
            <person name="Shi W."/>
            <person name="Yang L."/>
            <person name="Wu Q."/>
            <person name="Chen Y."/>
            <person name="Lu P."/>
            <person name="Guo G."/>
            <person name="Zhang H."/>
            <person name="Zhang P."/>
            <person name="Zhu K."/>
            <person name="Li Y."/>
            <person name="Yu D."/>
            <person name="Luo M.-C."/>
            <person name="Fahima T."/>
            <person name="Nevo E."/>
            <person name="Li H."/>
            <person name="Liu Z."/>
        </authorList>
    </citation>
    <scope>NUCLEOTIDE SEQUENCE</scope>
</reference>
<dbReference type="InterPro" id="IPR038005">
    <property type="entry name" value="RX-like_CC"/>
</dbReference>
<dbReference type="CDD" id="cd14798">
    <property type="entry name" value="RX-CC_like"/>
    <property type="match status" value="1"/>
</dbReference>
<keyword evidence="3" id="KW-0677">Repeat</keyword>
<keyword evidence="6" id="KW-0175">Coiled coil</keyword>
<evidence type="ECO:0000256" key="5">
    <source>
        <dbReference type="ARBA" id="ARBA00022821"/>
    </source>
</evidence>
<dbReference type="SUPFAM" id="SSF52058">
    <property type="entry name" value="L domain-like"/>
    <property type="match status" value="1"/>
</dbReference>
<dbReference type="InterPro" id="IPR055414">
    <property type="entry name" value="LRR_R13L4/SHOC2-like"/>
</dbReference>
<evidence type="ECO:0000313" key="11">
    <source>
        <dbReference type="EMBL" id="QIL87983.1"/>
    </source>
</evidence>
<dbReference type="PRINTS" id="PR00364">
    <property type="entry name" value="DISEASERSIST"/>
</dbReference>
<keyword evidence="5" id="KW-0611">Plant defense</keyword>
<evidence type="ECO:0000256" key="4">
    <source>
        <dbReference type="ARBA" id="ARBA00022741"/>
    </source>
</evidence>
<dbReference type="InterPro" id="IPR036388">
    <property type="entry name" value="WH-like_DNA-bd_sf"/>
</dbReference>
<dbReference type="SUPFAM" id="SSF52540">
    <property type="entry name" value="P-loop containing nucleoside triphosphate hydrolases"/>
    <property type="match status" value="1"/>
</dbReference>
<dbReference type="InterPro" id="IPR044974">
    <property type="entry name" value="Disease_R_plants"/>
</dbReference>
<dbReference type="GO" id="GO:0043531">
    <property type="term" value="F:ADP binding"/>
    <property type="evidence" value="ECO:0007669"/>
    <property type="project" value="InterPro"/>
</dbReference>
<evidence type="ECO:0000259" key="9">
    <source>
        <dbReference type="Pfam" id="PF23559"/>
    </source>
</evidence>
<dbReference type="FunFam" id="1.10.10.10:FF:000322">
    <property type="entry name" value="Probable disease resistance protein At1g63360"/>
    <property type="match status" value="1"/>
</dbReference>
<dbReference type="FunFam" id="3.40.50.300:FF:001091">
    <property type="entry name" value="Probable disease resistance protein At1g61300"/>
    <property type="match status" value="1"/>
</dbReference>
<keyword evidence="4" id="KW-0547">Nucleotide-binding</keyword>
<dbReference type="Pfam" id="PF23559">
    <property type="entry name" value="WHD_DRP"/>
    <property type="match status" value="1"/>
</dbReference>
<dbReference type="GO" id="GO:0042742">
    <property type="term" value="P:defense response to bacterium"/>
    <property type="evidence" value="ECO:0007669"/>
    <property type="project" value="UniProtKB-ARBA"/>
</dbReference>
<dbReference type="GO" id="GO:0002758">
    <property type="term" value="P:innate immune response-activating signaling pathway"/>
    <property type="evidence" value="ECO:0007669"/>
    <property type="project" value="UniProtKB-ARBA"/>
</dbReference>
<dbReference type="InterPro" id="IPR058922">
    <property type="entry name" value="WHD_DRP"/>
</dbReference>